<comment type="caution">
    <text evidence="1">The sequence shown here is derived from an EMBL/GenBank/DDBJ whole genome shotgun (WGS) entry which is preliminary data.</text>
</comment>
<gene>
    <name evidence="1" type="ORF">C5S46_07245</name>
</gene>
<organism evidence="1 2">
    <name type="scientific">Candidatus Methanomarinus sp</name>
    <dbReference type="NCBI Taxonomy" id="3386244"/>
    <lineage>
        <taxon>Archaea</taxon>
        <taxon>Methanobacteriati</taxon>
        <taxon>Methanobacteriota</taxon>
        <taxon>Stenosarchaea group</taxon>
        <taxon>Methanomicrobia</taxon>
        <taxon>Methanosarcinales</taxon>
        <taxon>ANME-2 cluster</taxon>
        <taxon>Candidatus Methanocomedenaceae</taxon>
        <taxon>Candidatus Methanomarinus</taxon>
    </lineage>
</organism>
<evidence type="ECO:0000313" key="2">
    <source>
        <dbReference type="Proteomes" id="UP000315423"/>
    </source>
</evidence>
<dbReference type="EMBL" id="QYBA01000248">
    <property type="protein sequence ID" value="TKY91171.1"/>
    <property type="molecule type" value="Genomic_DNA"/>
</dbReference>
<sequence>MIRITDKLITKISKKAGLSKRKRSNYNFHNTSSDNIQRFLNALEPGTYLRPHKHENPDKVEVFLILSGRVMVIEFDDHGNIIDHILLDPKKGNWGVEIPPKTWHSFVVLKEGSVLYEIKEGPYVEETDKIFAKWAPEEGSKEAQQYKQELIDLILKE</sequence>
<evidence type="ECO:0000313" key="1">
    <source>
        <dbReference type="EMBL" id="TKY91171.1"/>
    </source>
</evidence>
<protein>
    <submittedName>
        <fullName evidence="1">Cupin fold metalloprotein, WbuC family</fullName>
    </submittedName>
</protein>
<proteinExistence type="predicted"/>
<name>A0AC61S8Y3_9EURY</name>
<accession>A0AC61S8Y3</accession>
<reference evidence="1" key="1">
    <citation type="submission" date="2018-09" db="EMBL/GenBank/DDBJ databases">
        <title>A genomic encyclopedia of anaerobic methanotrophic archaea.</title>
        <authorList>
            <person name="Skennerton C.T."/>
            <person name="Chadwick G.L."/>
            <person name="Laso-Perez R."/>
            <person name="Leu A.O."/>
            <person name="Speth D.R."/>
            <person name="Yu H."/>
            <person name="Morgan-Lang C."/>
            <person name="Hatzenpichler R."/>
            <person name="Goudeau D."/>
            <person name="Malmstrom R."/>
            <person name="Woyke T."/>
            <person name="Hallam S."/>
            <person name="Tyson G.W."/>
            <person name="Wegener G."/>
            <person name="Boetius A."/>
            <person name="Orphan V.J."/>
        </authorList>
    </citation>
    <scope>NUCLEOTIDE SEQUENCE</scope>
    <source>
        <strain evidence="1">CONS3730D10UFb2</strain>
    </source>
</reference>
<dbReference type="Proteomes" id="UP000315423">
    <property type="component" value="Unassembled WGS sequence"/>
</dbReference>